<protein>
    <recommendedName>
        <fullName evidence="2">Cysteine-rich domain-containing protein</fullName>
    </recommendedName>
</protein>
<dbReference type="EMBL" id="BART01017716">
    <property type="protein sequence ID" value="GAG81057.1"/>
    <property type="molecule type" value="Genomic_DNA"/>
</dbReference>
<comment type="caution">
    <text evidence="1">The sequence shown here is derived from an EMBL/GenBank/DDBJ whole genome shotgun (WGS) entry which is preliminary data.</text>
</comment>
<accession>X1BIN3</accession>
<gene>
    <name evidence="1" type="ORF">S01H4_33624</name>
</gene>
<evidence type="ECO:0000313" key="1">
    <source>
        <dbReference type="EMBL" id="GAG81057.1"/>
    </source>
</evidence>
<reference evidence="1" key="1">
    <citation type="journal article" date="2014" name="Front. Microbiol.">
        <title>High frequency of phylogenetically diverse reductive dehalogenase-homologous genes in deep subseafloor sedimentary metagenomes.</title>
        <authorList>
            <person name="Kawai M."/>
            <person name="Futagami T."/>
            <person name="Toyoda A."/>
            <person name="Takaki Y."/>
            <person name="Nishi S."/>
            <person name="Hori S."/>
            <person name="Arai W."/>
            <person name="Tsubouchi T."/>
            <person name="Morono Y."/>
            <person name="Uchiyama I."/>
            <person name="Ito T."/>
            <person name="Fujiyama A."/>
            <person name="Inagaki F."/>
            <person name="Takami H."/>
        </authorList>
    </citation>
    <scope>NUCLEOTIDE SEQUENCE</scope>
    <source>
        <strain evidence="1">Expedition CK06-06</strain>
    </source>
</reference>
<name>X1BIN3_9ZZZZ</name>
<evidence type="ECO:0008006" key="2">
    <source>
        <dbReference type="Google" id="ProtNLM"/>
    </source>
</evidence>
<proteinExistence type="predicted"/>
<dbReference type="AlphaFoldDB" id="X1BIN3"/>
<organism evidence="1">
    <name type="scientific">marine sediment metagenome</name>
    <dbReference type="NCBI Taxonomy" id="412755"/>
    <lineage>
        <taxon>unclassified sequences</taxon>
        <taxon>metagenomes</taxon>
        <taxon>ecological metagenomes</taxon>
    </lineage>
</organism>
<sequence>MGRKDIIEGVARKRMSDFDREGIDYATTYCPSCWWILRRFSKLCKIKPKAKDLFELLL</sequence>